<comment type="caution">
    <text evidence="2">The sequence shown here is derived from an EMBL/GenBank/DDBJ whole genome shotgun (WGS) entry which is preliminary data.</text>
</comment>
<sequence>MEKVTFTKVVGFVLAAAFAIVIGVSMWALIIGDYMNTVMNTQTQHTVRIVGFAGLLAALVTWWCQRFAARRGFLVRTLFALFIFIVAFCSFGGLLRFIYIHAIYPSQQDWSLSGMYLASLNDFYTFLLDMLIPPRPAYAALAVAAAIYVAVFGPREPKTVEI</sequence>
<keyword evidence="1" id="KW-0472">Membrane</keyword>
<keyword evidence="3" id="KW-1185">Reference proteome</keyword>
<gene>
    <name evidence="2" type="ORF">AUC69_13420</name>
</gene>
<keyword evidence="1" id="KW-0812">Transmembrane</keyword>
<evidence type="ECO:0000313" key="3">
    <source>
        <dbReference type="Proteomes" id="UP000094472"/>
    </source>
</evidence>
<feature type="transmembrane region" description="Helical" evidence="1">
    <location>
        <begin position="77"/>
        <end position="104"/>
    </location>
</feature>
<feature type="transmembrane region" description="Helical" evidence="1">
    <location>
        <begin position="47"/>
        <end position="65"/>
    </location>
</feature>
<feature type="transmembrane region" description="Helical" evidence="1">
    <location>
        <begin position="136"/>
        <end position="153"/>
    </location>
</feature>
<name>A0A1E3VVX2_9HYPH</name>
<protein>
    <submittedName>
        <fullName evidence="2">Uncharacterized protein</fullName>
    </submittedName>
</protein>
<dbReference type="AlphaFoldDB" id="A0A1E3VVX2"/>
<dbReference type="EMBL" id="LPWF01000027">
    <property type="protein sequence ID" value="ODR97096.1"/>
    <property type="molecule type" value="Genomic_DNA"/>
</dbReference>
<accession>A0A1E3VVX2</accession>
<evidence type="ECO:0000256" key="1">
    <source>
        <dbReference type="SAM" id="Phobius"/>
    </source>
</evidence>
<feature type="transmembrane region" description="Helical" evidence="1">
    <location>
        <begin position="12"/>
        <end position="35"/>
    </location>
</feature>
<proteinExistence type="predicted"/>
<keyword evidence="1" id="KW-1133">Transmembrane helix</keyword>
<reference evidence="2 3" key="1">
    <citation type="journal article" date="2016" name="Environ. Microbiol.">
        <title>New Methyloceanibacter diversity from North Sea sediments includes methanotroph containing solely the soluble methane monooxygenase.</title>
        <authorList>
            <person name="Vekeman B."/>
            <person name="Kerckhof F.M."/>
            <person name="Cremers G."/>
            <person name="de Vos P."/>
            <person name="Vandamme P."/>
            <person name="Boon N."/>
            <person name="Op den Camp H.J."/>
            <person name="Heylen K."/>
        </authorList>
    </citation>
    <scope>NUCLEOTIDE SEQUENCE [LARGE SCALE GENOMIC DNA]</scope>
    <source>
        <strain evidence="2 3">R-67175</strain>
    </source>
</reference>
<evidence type="ECO:0000313" key="2">
    <source>
        <dbReference type="EMBL" id="ODR97096.1"/>
    </source>
</evidence>
<organism evidence="2 3">
    <name type="scientific">Methyloceanibacter superfactus</name>
    <dbReference type="NCBI Taxonomy" id="1774969"/>
    <lineage>
        <taxon>Bacteria</taxon>
        <taxon>Pseudomonadati</taxon>
        <taxon>Pseudomonadota</taxon>
        <taxon>Alphaproteobacteria</taxon>
        <taxon>Hyphomicrobiales</taxon>
        <taxon>Hyphomicrobiaceae</taxon>
        <taxon>Methyloceanibacter</taxon>
    </lineage>
</organism>
<dbReference type="RefSeq" id="WP_069442120.1">
    <property type="nucleotide sequence ID" value="NZ_LPWF01000027.1"/>
</dbReference>
<dbReference type="OrthoDB" id="8445402at2"/>
<dbReference type="STRING" id="1774969.AUC69_13420"/>
<dbReference type="Proteomes" id="UP000094472">
    <property type="component" value="Unassembled WGS sequence"/>
</dbReference>